<dbReference type="InterPro" id="IPR025943">
    <property type="entry name" value="Sigma_54_int_dom_ATP-bd_2"/>
</dbReference>
<evidence type="ECO:0000256" key="3">
    <source>
        <dbReference type="PROSITE-ProRule" id="PRU00339"/>
    </source>
</evidence>
<dbReference type="GO" id="GO:0005524">
    <property type="term" value="F:ATP binding"/>
    <property type="evidence" value="ECO:0007669"/>
    <property type="project" value="UniProtKB-KW"/>
</dbReference>
<feature type="repeat" description="TPR" evidence="3">
    <location>
        <begin position="604"/>
        <end position="637"/>
    </location>
</feature>
<accession>A0A328C8P3</accession>
<dbReference type="CDD" id="cd00009">
    <property type="entry name" value="AAA"/>
    <property type="match status" value="1"/>
</dbReference>
<dbReference type="InterPro" id="IPR058031">
    <property type="entry name" value="AAA_lid_NorR"/>
</dbReference>
<dbReference type="RefSeq" id="WP_111728790.1">
    <property type="nucleotide sequence ID" value="NZ_QHKO01000002.1"/>
</dbReference>
<comment type="caution">
    <text evidence="5">The sequence shown here is derived from an EMBL/GenBank/DDBJ whole genome shotgun (WGS) entry which is preliminary data.</text>
</comment>
<dbReference type="SMART" id="SM00028">
    <property type="entry name" value="TPR"/>
    <property type="match status" value="6"/>
</dbReference>
<dbReference type="PROSITE" id="PS50045">
    <property type="entry name" value="SIGMA54_INTERACT_4"/>
    <property type="match status" value="1"/>
</dbReference>
<gene>
    <name evidence="5" type="ORF">DL240_05055</name>
</gene>
<keyword evidence="2" id="KW-0067">ATP-binding</keyword>
<evidence type="ECO:0000259" key="4">
    <source>
        <dbReference type="PROSITE" id="PS50045"/>
    </source>
</evidence>
<keyword evidence="3" id="KW-0802">TPR repeat</keyword>
<dbReference type="InterPro" id="IPR027417">
    <property type="entry name" value="P-loop_NTPase"/>
</dbReference>
<dbReference type="InterPro" id="IPR019734">
    <property type="entry name" value="TPR_rpt"/>
</dbReference>
<sequence>MQQNSEQRHTPESKSDIPVAALIEGERCGVVRCRGLSEASARLGEGGARAQLAERGWRYVVCDARHLEPGRSALQQMFGMWIGTLHPSGREAAEAQFDTLALLMRMQPGEQPLERQRLVCDATVGLSEELMEAAPVVLMVLAAEQLTSLDRAALRALVSYHAEQPLPGGGASHRLVVAVADQGMPLGEDLSYEDLEQAEYSREVTRAFLCDERVVDRVLASTGGCPERLEAILGALPASNDELATLRIARLSEGARHLFDYVALAGRELELSFVDGLLQGGGVVALRELRGAGLVTRRIDAGSVQINVASADLSRVALAGLGAERRRRLHAALAYRALECSSHGDAGFIAKHALAAGELELGARFALPAARQMMRWGRWEEARGLLKKLQTVELPPDEAGELHRIGAAIGEARGEWLEALAHCGHLRRYTIERKDRVALELRIAMLLVQLGRPELAEARYDEAARHLERIDSPADMGQMRVKVLLGYGEVAYQRGQHERAYQQAEAVLAQCERSSESGRQELAVRAHSLMGKVGLFRGELAHAREAFAASAALARRCGLEGEEARAEANLGVVAVQQRDYGEAQRRLLRALEQAQRGVASVSRLNCWLNLGIVDQRRGDYAGALAQFERSLRAAQAERHEVGYEVASHNLITLLQDMGAFEVAWEMIERAASKRSHRGHFASRWAPMLRAQLLFDQARYEEAATAFAQAEEHLAESPRLYGVEMRLRRAEALLELGQRARAQDVFQSVDVGDGDDPQSRALNSKLKGLMSCGAESAEMLDTAAVELTRIGLFRDGLSARVESARRWLELGQRERTRLLLERGLADLRERASTLPSAYRKGFFEVPVHRALIELFQQLDGQLPDEIRVSLGDAPCEVASQRVESAQVTVWRSRYATMVGQDPRLFQVFRFIDRVAPGETTVLLSGESGTGKELAAEAIHRQSERVDGPFIRVNCAAFVEELLLSELFGHEKGAFTGALRQKEGLFELADGGTLFLDEIGDISPKTQVALLRVLQQGTFERVGGTETRQVDVRVVAATNRDLETLVKEGGFRLDLYYRLKGFVIEMPALRERREDIPLLLEHFATKFSAGTPAPGFAPEVMQFLARYSWRGNIRELENFVQSVLLFVEGPRVELHHLKEFEDFSPAPRSTQPFRISSCTR</sequence>
<reference evidence="5 6" key="1">
    <citation type="submission" date="2018-05" db="EMBL/GenBank/DDBJ databases">
        <title>Lujinxingia marina gen. nov. sp. nov., a new facultative anaerobic member of the class Deltaproteobacteria, and proposal of Lujinxingaceae fam. nov.</title>
        <authorList>
            <person name="Li C.-M."/>
        </authorList>
    </citation>
    <scope>NUCLEOTIDE SEQUENCE [LARGE SCALE GENOMIC DNA]</scope>
    <source>
        <strain evidence="5 6">B210</strain>
    </source>
</reference>
<protein>
    <recommendedName>
        <fullName evidence="4">Sigma-54 factor interaction domain-containing protein</fullName>
    </recommendedName>
</protein>
<dbReference type="EMBL" id="QHKO01000002">
    <property type="protein sequence ID" value="RAL23532.1"/>
    <property type="molecule type" value="Genomic_DNA"/>
</dbReference>
<dbReference type="InterPro" id="IPR003593">
    <property type="entry name" value="AAA+_ATPase"/>
</dbReference>
<dbReference type="FunFam" id="3.40.50.300:FF:000006">
    <property type="entry name" value="DNA-binding transcriptional regulator NtrC"/>
    <property type="match status" value="1"/>
</dbReference>
<dbReference type="Gene3D" id="1.10.8.60">
    <property type="match status" value="1"/>
</dbReference>
<organism evidence="5 6">
    <name type="scientific">Lujinxingia litoralis</name>
    <dbReference type="NCBI Taxonomy" id="2211119"/>
    <lineage>
        <taxon>Bacteria</taxon>
        <taxon>Deltaproteobacteria</taxon>
        <taxon>Bradymonadales</taxon>
        <taxon>Lujinxingiaceae</taxon>
        <taxon>Lujinxingia</taxon>
    </lineage>
</organism>
<dbReference type="Pfam" id="PF13424">
    <property type="entry name" value="TPR_12"/>
    <property type="match status" value="1"/>
</dbReference>
<dbReference type="SUPFAM" id="SSF48452">
    <property type="entry name" value="TPR-like"/>
    <property type="match status" value="2"/>
</dbReference>
<dbReference type="Pfam" id="PF00158">
    <property type="entry name" value="Sigma54_activat"/>
    <property type="match status" value="1"/>
</dbReference>
<evidence type="ECO:0000313" key="5">
    <source>
        <dbReference type="EMBL" id="RAL23532.1"/>
    </source>
</evidence>
<dbReference type="SUPFAM" id="SSF52540">
    <property type="entry name" value="P-loop containing nucleoside triphosphate hydrolases"/>
    <property type="match status" value="1"/>
</dbReference>
<dbReference type="Gene3D" id="3.40.50.300">
    <property type="entry name" value="P-loop containing nucleotide triphosphate hydrolases"/>
    <property type="match status" value="1"/>
</dbReference>
<dbReference type="GO" id="GO:0006355">
    <property type="term" value="P:regulation of DNA-templated transcription"/>
    <property type="evidence" value="ECO:0007669"/>
    <property type="project" value="InterPro"/>
</dbReference>
<keyword evidence="6" id="KW-1185">Reference proteome</keyword>
<dbReference type="SMART" id="SM00382">
    <property type="entry name" value="AAA"/>
    <property type="match status" value="1"/>
</dbReference>
<dbReference type="InterPro" id="IPR002078">
    <property type="entry name" value="Sigma_54_int"/>
</dbReference>
<proteinExistence type="predicted"/>
<dbReference type="Pfam" id="PF25601">
    <property type="entry name" value="AAA_lid_14"/>
    <property type="match status" value="1"/>
</dbReference>
<dbReference type="Proteomes" id="UP000249169">
    <property type="component" value="Unassembled WGS sequence"/>
</dbReference>
<dbReference type="OrthoDB" id="5477469at2"/>
<dbReference type="Gene3D" id="1.25.40.10">
    <property type="entry name" value="Tetratricopeptide repeat domain"/>
    <property type="match status" value="3"/>
</dbReference>
<feature type="domain" description="Sigma-54 factor interaction" evidence="4">
    <location>
        <begin position="896"/>
        <end position="1123"/>
    </location>
</feature>
<dbReference type="PANTHER" id="PTHR32071">
    <property type="entry name" value="TRANSCRIPTIONAL REGULATORY PROTEIN"/>
    <property type="match status" value="1"/>
</dbReference>
<evidence type="ECO:0000313" key="6">
    <source>
        <dbReference type="Proteomes" id="UP000249169"/>
    </source>
</evidence>
<dbReference type="PROSITE" id="PS00676">
    <property type="entry name" value="SIGMA54_INTERACT_2"/>
    <property type="match status" value="1"/>
</dbReference>
<evidence type="ECO:0000256" key="1">
    <source>
        <dbReference type="ARBA" id="ARBA00022741"/>
    </source>
</evidence>
<dbReference type="AlphaFoldDB" id="A0A328C8P3"/>
<name>A0A328C8P3_9DELT</name>
<keyword evidence="1" id="KW-0547">Nucleotide-binding</keyword>
<evidence type="ECO:0000256" key="2">
    <source>
        <dbReference type="ARBA" id="ARBA00022840"/>
    </source>
</evidence>
<dbReference type="InterPro" id="IPR011990">
    <property type="entry name" value="TPR-like_helical_dom_sf"/>
</dbReference>
<dbReference type="PROSITE" id="PS50005">
    <property type="entry name" value="TPR"/>
    <property type="match status" value="1"/>
</dbReference>